<reference evidence="9 10" key="1">
    <citation type="submission" date="2019-10" db="EMBL/GenBank/DDBJ databases">
        <title>A soil myxobacterium in the family Polyangiaceae.</title>
        <authorList>
            <person name="Li Y."/>
            <person name="Wang J."/>
        </authorList>
    </citation>
    <scope>NUCLEOTIDE SEQUENCE [LARGE SCALE GENOMIC DNA]</scope>
    <source>
        <strain evidence="9 10">DSM 14734</strain>
    </source>
</reference>
<keyword evidence="6 8" id="KW-1133">Transmembrane helix</keyword>
<comment type="subcellular location">
    <subcellularLocation>
        <location evidence="1 8">Cell membrane</location>
        <topology evidence="1 8">Multi-pass membrane protein</topology>
    </subcellularLocation>
</comment>
<protein>
    <recommendedName>
        <fullName evidence="8">Probable membrane transporter protein</fullName>
    </recommendedName>
</protein>
<evidence type="ECO:0000256" key="6">
    <source>
        <dbReference type="ARBA" id="ARBA00022989"/>
    </source>
</evidence>
<evidence type="ECO:0000256" key="5">
    <source>
        <dbReference type="ARBA" id="ARBA00022692"/>
    </source>
</evidence>
<keyword evidence="3" id="KW-0813">Transport</keyword>
<dbReference type="RefSeq" id="WP_153821158.1">
    <property type="nucleotide sequence ID" value="NZ_WJIE01000005.1"/>
</dbReference>
<evidence type="ECO:0000256" key="2">
    <source>
        <dbReference type="ARBA" id="ARBA00009142"/>
    </source>
</evidence>
<evidence type="ECO:0000256" key="3">
    <source>
        <dbReference type="ARBA" id="ARBA00022448"/>
    </source>
</evidence>
<evidence type="ECO:0000256" key="1">
    <source>
        <dbReference type="ARBA" id="ARBA00004651"/>
    </source>
</evidence>
<comment type="caution">
    <text evidence="9">The sequence shown here is derived from an EMBL/GenBank/DDBJ whole genome shotgun (WGS) entry which is preliminary data.</text>
</comment>
<dbReference type="AlphaFoldDB" id="A0A6N7PV99"/>
<gene>
    <name evidence="9" type="ORF">GF068_20895</name>
</gene>
<evidence type="ECO:0000256" key="7">
    <source>
        <dbReference type="ARBA" id="ARBA00023136"/>
    </source>
</evidence>
<name>A0A6N7PV99_9BACT</name>
<comment type="similarity">
    <text evidence="2 8">Belongs to the 4-toluene sulfonate uptake permease (TSUP) (TC 2.A.102) family.</text>
</comment>
<keyword evidence="7 8" id="KW-0472">Membrane</keyword>
<dbReference type="OrthoDB" id="9807082at2"/>
<evidence type="ECO:0000313" key="10">
    <source>
        <dbReference type="Proteomes" id="UP000440224"/>
    </source>
</evidence>
<keyword evidence="10" id="KW-1185">Reference proteome</keyword>
<feature type="transmembrane region" description="Helical" evidence="8">
    <location>
        <begin position="150"/>
        <end position="179"/>
    </location>
</feature>
<accession>A0A6N7PV99</accession>
<keyword evidence="5 8" id="KW-0812">Transmembrane</keyword>
<dbReference type="EMBL" id="WJIE01000005">
    <property type="protein sequence ID" value="MRG94360.1"/>
    <property type="molecule type" value="Genomic_DNA"/>
</dbReference>
<feature type="transmembrane region" description="Helical" evidence="8">
    <location>
        <begin position="43"/>
        <end position="65"/>
    </location>
</feature>
<feature type="transmembrane region" description="Helical" evidence="8">
    <location>
        <begin position="245"/>
        <end position="262"/>
    </location>
</feature>
<dbReference type="Proteomes" id="UP000440224">
    <property type="component" value="Unassembled WGS sequence"/>
</dbReference>
<evidence type="ECO:0000256" key="8">
    <source>
        <dbReference type="RuleBase" id="RU363041"/>
    </source>
</evidence>
<dbReference type="InterPro" id="IPR052017">
    <property type="entry name" value="TSUP"/>
</dbReference>
<keyword evidence="4 8" id="KW-1003">Cell membrane</keyword>
<evidence type="ECO:0000313" key="9">
    <source>
        <dbReference type="EMBL" id="MRG94360.1"/>
    </source>
</evidence>
<dbReference type="PANTHER" id="PTHR30269">
    <property type="entry name" value="TRANSMEMBRANE PROTEIN YFCA"/>
    <property type="match status" value="1"/>
</dbReference>
<organism evidence="9 10">
    <name type="scientific">Polyangium spumosum</name>
    <dbReference type="NCBI Taxonomy" id="889282"/>
    <lineage>
        <taxon>Bacteria</taxon>
        <taxon>Pseudomonadati</taxon>
        <taxon>Myxococcota</taxon>
        <taxon>Polyangia</taxon>
        <taxon>Polyangiales</taxon>
        <taxon>Polyangiaceae</taxon>
        <taxon>Polyangium</taxon>
    </lineage>
</organism>
<proteinExistence type="inferred from homology"/>
<sequence length="264" mass="27925">MPLVSQDLGFSGQHPLALAALFCVGLLASAINAVAGGGSLLSFPVLVALGVPPLAANATNSVALWPGSLASAYGFRDQLSRTKPHLRYLTLPTVTGALLGAWLLTHTPQRLFDFVVPLLVLLATLLLAFQGRIRKVVLGKKTRVPAALGVFLQFLVAVYGGYFGAGMGIVMLAVFGLFIEGTLHELNAMKAWLGVAINLVASMFFLGEGLLWLVPGFSVMAGAIAGGYLSARLSQRIDPDKLRRAVVALGFVMTAWFFRAAFQA</sequence>
<evidence type="ECO:0000256" key="4">
    <source>
        <dbReference type="ARBA" id="ARBA00022475"/>
    </source>
</evidence>
<feature type="transmembrane region" description="Helical" evidence="8">
    <location>
        <begin position="191"/>
        <end position="224"/>
    </location>
</feature>
<dbReference type="InterPro" id="IPR002781">
    <property type="entry name" value="TM_pro_TauE-like"/>
</dbReference>
<feature type="transmembrane region" description="Helical" evidence="8">
    <location>
        <begin position="86"/>
        <end position="105"/>
    </location>
</feature>
<dbReference type="Pfam" id="PF01925">
    <property type="entry name" value="TauE"/>
    <property type="match status" value="1"/>
</dbReference>
<dbReference type="PANTHER" id="PTHR30269:SF0">
    <property type="entry name" value="MEMBRANE TRANSPORTER PROTEIN YFCA-RELATED"/>
    <property type="match status" value="1"/>
</dbReference>
<dbReference type="GO" id="GO:0005886">
    <property type="term" value="C:plasma membrane"/>
    <property type="evidence" value="ECO:0007669"/>
    <property type="project" value="UniProtKB-SubCell"/>
</dbReference>
<feature type="transmembrane region" description="Helical" evidence="8">
    <location>
        <begin position="111"/>
        <end position="129"/>
    </location>
</feature>